<comment type="similarity">
    <text evidence="2">Belongs to the rickettsiale 17 kDa surface antigen family.</text>
</comment>
<evidence type="ECO:0000313" key="7">
    <source>
        <dbReference type="Proteomes" id="UP000199630"/>
    </source>
</evidence>
<dbReference type="GO" id="GO:0009279">
    <property type="term" value="C:cell outer membrane"/>
    <property type="evidence" value="ECO:0007669"/>
    <property type="project" value="UniProtKB-SubCell"/>
</dbReference>
<evidence type="ECO:0000256" key="1">
    <source>
        <dbReference type="ARBA" id="ARBA00004459"/>
    </source>
</evidence>
<sequence length="130" mass="13352">MQIHKFLAISATSLGLLAACDRPMDAPYTFDGPRSSSQSSAGYEADLAQCKSLAESYKSEEITQSALAGAAIGGVLGAVDDDNSNELEGAVGGAAVGALVGALSSQDEVRDARRDVVIRCLQGRGYKVIG</sequence>
<keyword evidence="4" id="KW-0449">Lipoprotein</keyword>
<dbReference type="RefSeq" id="WP_090056789.1">
    <property type="nucleotide sequence ID" value="NZ_FORH01000001.1"/>
</dbReference>
<evidence type="ECO:0000259" key="5">
    <source>
        <dbReference type="Pfam" id="PF05433"/>
    </source>
</evidence>
<evidence type="ECO:0000256" key="4">
    <source>
        <dbReference type="ARBA" id="ARBA00023288"/>
    </source>
</evidence>
<dbReference type="PROSITE" id="PS51257">
    <property type="entry name" value="PROKAR_LIPOPROTEIN"/>
    <property type="match status" value="1"/>
</dbReference>
<name>A0A1I3JYR8_9RHOB</name>
<feature type="domain" description="Glycine zipper 2TM" evidence="5">
    <location>
        <begin position="65"/>
        <end position="102"/>
    </location>
</feature>
<proteinExistence type="inferred from homology"/>
<dbReference type="AlphaFoldDB" id="A0A1I3JYR8"/>
<accession>A0A1I3JYR8</accession>
<dbReference type="Proteomes" id="UP000199630">
    <property type="component" value="Unassembled WGS sequence"/>
</dbReference>
<dbReference type="EMBL" id="FORH01000001">
    <property type="protein sequence ID" value="SFI65402.1"/>
    <property type="molecule type" value="Genomic_DNA"/>
</dbReference>
<dbReference type="OrthoDB" id="7709115at2"/>
<comment type="subcellular location">
    <subcellularLocation>
        <location evidence="1">Cell outer membrane</location>
        <topology evidence="1">Lipid-anchor</topology>
    </subcellularLocation>
</comment>
<organism evidence="6 7">
    <name type="scientific">Celeribacter neptunius</name>
    <dbReference type="NCBI Taxonomy" id="588602"/>
    <lineage>
        <taxon>Bacteria</taxon>
        <taxon>Pseudomonadati</taxon>
        <taxon>Pseudomonadota</taxon>
        <taxon>Alphaproteobacteria</taxon>
        <taxon>Rhodobacterales</taxon>
        <taxon>Roseobacteraceae</taxon>
        <taxon>Celeribacter</taxon>
    </lineage>
</organism>
<keyword evidence="7" id="KW-1185">Reference proteome</keyword>
<dbReference type="Pfam" id="PF05433">
    <property type="entry name" value="Rick_17kDa_Anti"/>
    <property type="match status" value="1"/>
</dbReference>
<evidence type="ECO:0000256" key="2">
    <source>
        <dbReference type="ARBA" id="ARBA00008681"/>
    </source>
</evidence>
<reference evidence="7" key="1">
    <citation type="submission" date="2016-10" db="EMBL/GenBank/DDBJ databases">
        <authorList>
            <person name="Varghese N."/>
            <person name="Submissions S."/>
        </authorList>
    </citation>
    <scope>NUCLEOTIDE SEQUENCE [LARGE SCALE GENOMIC DNA]</scope>
    <source>
        <strain evidence="7">DSM 26471</strain>
    </source>
</reference>
<evidence type="ECO:0000256" key="3">
    <source>
        <dbReference type="ARBA" id="ARBA00015281"/>
    </source>
</evidence>
<dbReference type="STRING" id="588602.SAMN04487991_0516"/>
<gene>
    <name evidence="6" type="ORF">SAMN04487991_0516</name>
</gene>
<evidence type="ECO:0000313" key="6">
    <source>
        <dbReference type="EMBL" id="SFI65402.1"/>
    </source>
</evidence>
<dbReference type="InterPro" id="IPR008816">
    <property type="entry name" value="Gly_zipper_2TM_dom"/>
</dbReference>
<protein>
    <recommendedName>
        <fullName evidence="3">17 kDa surface antigen</fullName>
    </recommendedName>
</protein>